<name>A0A4Y2PUG1_ARAVE</name>
<dbReference type="PANTHER" id="PTHR37984">
    <property type="entry name" value="PROTEIN CBG26694"/>
    <property type="match status" value="1"/>
</dbReference>
<gene>
    <name evidence="2" type="ORF">AVEN_131060_1</name>
</gene>
<evidence type="ECO:0008006" key="4">
    <source>
        <dbReference type="Google" id="ProtNLM"/>
    </source>
</evidence>
<evidence type="ECO:0000313" key="3">
    <source>
        <dbReference type="Proteomes" id="UP000499080"/>
    </source>
</evidence>
<protein>
    <recommendedName>
        <fullName evidence="4">Transposon Ty3-I Gag-Pol polyprotein</fullName>
    </recommendedName>
</protein>
<dbReference type="PANTHER" id="PTHR37984:SF9">
    <property type="entry name" value="INTEGRASE CATALYTIC DOMAIN-CONTAINING PROTEIN"/>
    <property type="match status" value="1"/>
</dbReference>
<dbReference type="InterPro" id="IPR050951">
    <property type="entry name" value="Retrovirus_Pol_polyprotein"/>
</dbReference>
<dbReference type="InterPro" id="IPR043502">
    <property type="entry name" value="DNA/RNA_pol_sf"/>
</dbReference>
<evidence type="ECO:0000313" key="2">
    <source>
        <dbReference type="EMBL" id="GBN54859.1"/>
    </source>
</evidence>
<keyword evidence="1" id="KW-0732">Signal</keyword>
<evidence type="ECO:0000256" key="1">
    <source>
        <dbReference type="SAM" id="SignalP"/>
    </source>
</evidence>
<dbReference type="Gene3D" id="3.10.10.10">
    <property type="entry name" value="HIV Type 1 Reverse Transcriptase, subunit A, domain 1"/>
    <property type="match status" value="1"/>
</dbReference>
<dbReference type="Proteomes" id="UP000499080">
    <property type="component" value="Unassembled WGS sequence"/>
</dbReference>
<dbReference type="OrthoDB" id="5843452at2759"/>
<comment type="caution">
    <text evidence="2">The sequence shown here is derived from an EMBL/GenBank/DDBJ whole genome shotgun (WGS) entry which is preliminary data.</text>
</comment>
<dbReference type="EMBL" id="BGPR01012160">
    <property type="protein sequence ID" value="GBN54859.1"/>
    <property type="molecule type" value="Genomic_DNA"/>
</dbReference>
<proteinExistence type="predicted"/>
<dbReference type="AlphaFoldDB" id="A0A4Y2PUG1"/>
<reference evidence="2 3" key="1">
    <citation type="journal article" date="2019" name="Sci. Rep.">
        <title>Orb-weaving spider Araneus ventricosus genome elucidates the spidroin gene catalogue.</title>
        <authorList>
            <person name="Kono N."/>
            <person name="Nakamura H."/>
            <person name="Ohtoshi R."/>
            <person name="Moran D.A.P."/>
            <person name="Shinohara A."/>
            <person name="Yoshida Y."/>
            <person name="Fujiwara M."/>
            <person name="Mori M."/>
            <person name="Tomita M."/>
            <person name="Arakawa K."/>
        </authorList>
    </citation>
    <scope>NUCLEOTIDE SEQUENCE [LARGE SCALE GENOMIC DNA]</scope>
</reference>
<accession>A0A4Y2PUG1</accession>
<dbReference type="InterPro" id="IPR043128">
    <property type="entry name" value="Rev_trsase/Diguanyl_cyclase"/>
</dbReference>
<feature type="signal peptide" evidence="1">
    <location>
        <begin position="1"/>
        <end position="24"/>
    </location>
</feature>
<keyword evidence="3" id="KW-1185">Reference proteome</keyword>
<dbReference type="GO" id="GO:0071897">
    <property type="term" value="P:DNA biosynthetic process"/>
    <property type="evidence" value="ECO:0007669"/>
    <property type="project" value="UniProtKB-ARBA"/>
</dbReference>
<feature type="chain" id="PRO_5021321028" description="Transposon Ty3-I Gag-Pol polyprotein" evidence="1">
    <location>
        <begin position="25"/>
        <end position="158"/>
    </location>
</feature>
<dbReference type="SUPFAM" id="SSF56672">
    <property type="entry name" value="DNA/RNA polymerases"/>
    <property type="match status" value="1"/>
</dbReference>
<organism evidence="2 3">
    <name type="scientific">Araneus ventricosus</name>
    <name type="common">Orbweaver spider</name>
    <name type="synonym">Epeira ventricosa</name>
    <dbReference type="NCBI Taxonomy" id="182803"/>
    <lineage>
        <taxon>Eukaryota</taxon>
        <taxon>Metazoa</taxon>
        <taxon>Ecdysozoa</taxon>
        <taxon>Arthropoda</taxon>
        <taxon>Chelicerata</taxon>
        <taxon>Arachnida</taxon>
        <taxon>Araneae</taxon>
        <taxon>Araneomorphae</taxon>
        <taxon>Entelegynae</taxon>
        <taxon>Araneoidea</taxon>
        <taxon>Araneidae</taxon>
        <taxon>Araneus</taxon>
    </lineage>
</organism>
<dbReference type="Gene3D" id="3.30.70.270">
    <property type="match status" value="1"/>
</dbReference>
<sequence length="158" mass="17593">MCLLRKPALSSLGLFLNLSSICQASAVDPKVIFPDHFKGLGIMKGCYSIKLKPGAIPFAITSPRCVPFPFLKQIEAELKSMVEKKVITSVLKQTEWCAPVVIVPKSDGNLRICVDLVELNKNVMRELQLPKAEYTLNNLVGAKFFRNWMPILVSGKFL</sequence>